<name>A0ABS1HJ68_9BACT</name>
<reference evidence="1 2" key="1">
    <citation type="submission" date="2021-01" db="EMBL/GenBank/DDBJ databases">
        <title>Carboxyliciviraga sp.nov., isolated from coastal sediments.</title>
        <authorList>
            <person name="Lu D."/>
            <person name="Zhang T."/>
        </authorList>
    </citation>
    <scope>NUCLEOTIDE SEQUENCE [LARGE SCALE GENOMIC DNA]</scope>
    <source>
        <strain evidence="1 2">N1Y132</strain>
    </source>
</reference>
<dbReference type="RefSeq" id="WP_200464884.1">
    <property type="nucleotide sequence ID" value="NZ_JAENRR010000019.1"/>
</dbReference>
<dbReference type="CDD" id="cd00761">
    <property type="entry name" value="Glyco_tranf_GTA_type"/>
    <property type="match status" value="1"/>
</dbReference>
<dbReference type="EMBL" id="JAENRR010000019">
    <property type="protein sequence ID" value="MBK3517655.1"/>
    <property type="molecule type" value="Genomic_DNA"/>
</dbReference>
<comment type="caution">
    <text evidence="1">The sequence shown here is derived from an EMBL/GenBank/DDBJ whole genome shotgun (WGS) entry which is preliminary data.</text>
</comment>
<dbReference type="SUPFAM" id="SSF53448">
    <property type="entry name" value="Nucleotide-diphospho-sugar transferases"/>
    <property type="match status" value="1"/>
</dbReference>
<gene>
    <name evidence="1" type="ORF">JIV24_09960</name>
</gene>
<keyword evidence="2" id="KW-1185">Reference proteome</keyword>
<evidence type="ECO:0000313" key="1">
    <source>
        <dbReference type="EMBL" id="MBK3517655.1"/>
    </source>
</evidence>
<protein>
    <submittedName>
        <fullName evidence="1">Glycosyltransferase family 2 protein</fullName>
    </submittedName>
</protein>
<proteinExistence type="predicted"/>
<dbReference type="Proteomes" id="UP000605676">
    <property type="component" value="Unassembled WGS sequence"/>
</dbReference>
<accession>A0ABS1HJ68</accession>
<dbReference type="InterPro" id="IPR029044">
    <property type="entry name" value="Nucleotide-diphossugar_trans"/>
</dbReference>
<dbReference type="Gene3D" id="3.90.550.10">
    <property type="entry name" value="Spore Coat Polysaccharide Biosynthesis Protein SpsA, Chain A"/>
    <property type="match status" value="1"/>
</dbReference>
<evidence type="ECO:0000313" key="2">
    <source>
        <dbReference type="Proteomes" id="UP000605676"/>
    </source>
</evidence>
<sequence length="415" mass="47676">MDKLYIKYFKQHQALSGEIISSDFKVVVPVYLEEDDLFKMLESVQKAATFSGSSVELILVFNYSELASEQIIQRQVALLDRVEEHRTVFESTGFDLTILKDYSVAKKHAGVGHARKTGMDYAAFSYVTQEKYDGIIVSLDADCTVSDNYFSALNECYSKKCLSGCNVYFEHPLAGNFHSEVYDAIAEYELHLRYYIQALRYAAFPHAFHTVGSCFTVTAEAYIKAGGMPRKQAGEDFYFLQKVIPSDKFEEVNNTCVYPSSRPSDRVPFGTGPSISAMLESKEEYQTYNLQAFIDLKEFIAIKDELYQMTDEGIESFTHQLSGRIRSYLVNSDFFPALQAVKDNCSSLEVFQKRFYEVFNAFRVVKYLNYTHTHFLEKMNVFDAAINLYEMKYEQALDVFDTKELLLAYRQLEKS</sequence>
<organism evidence="1 2">
    <name type="scientific">Carboxylicivirga marina</name>
    <dbReference type="NCBI Taxonomy" id="2800988"/>
    <lineage>
        <taxon>Bacteria</taxon>
        <taxon>Pseudomonadati</taxon>
        <taxon>Bacteroidota</taxon>
        <taxon>Bacteroidia</taxon>
        <taxon>Marinilabiliales</taxon>
        <taxon>Marinilabiliaceae</taxon>
        <taxon>Carboxylicivirga</taxon>
    </lineage>
</organism>